<sequence>FDEDKKGIIDTGKLADLVILDKNPVKEKNLNKIKILMVLVAGKIVYRKANVSH</sequence>
<gene>
    <name evidence="2" type="ORF">S06H3_22288</name>
</gene>
<dbReference type="EMBL" id="BARV01011880">
    <property type="protein sequence ID" value="GAI13230.1"/>
    <property type="molecule type" value="Genomic_DNA"/>
</dbReference>
<dbReference type="InterPro" id="IPR011059">
    <property type="entry name" value="Metal-dep_hydrolase_composite"/>
</dbReference>
<name>X1MEW6_9ZZZZ</name>
<feature type="domain" description="Amidohydrolase 3" evidence="1">
    <location>
        <begin position="3"/>
        <end position="46"/>
    </location>
</feature>
<feature type="non-terminal residue" evidence="2">
    <location>
        <position position="1"/>
    </location>
</feature>
<dbReference type="AlphaFoldDB" id="X1MEW6"/>
<dbReference type="Pfam" id="PF07969">
    <property type="entry name" value="Amidohydro_3"/>
    <property type="match status" value="1"/>
</dbReference>
<dbReference type="Gene3D" id="2.30.40.10">
    <property type="entry name" value="Urease, subunit C, domain 1"/>
    <property type="match status" value="1"/>
</dbReference>
<protein>
    <recommendedName>
        <fullName evidence="1">Amidohydrolase 3 domain-containing protein</fullName>
    </recommendedName>
</protein>
<organism evidence="2">
    <name type="scientific">marine sediment metagenome</name>
    <dbReference type="NCBI Taxonomy" id="412755"/>
    <lineage>
        <taxon>unclassified sequences</taxon>
        <taxon>metagenomes</taxon>
        <taxon>ecological metagenomes</taxon>
    </lineage>
</organism>
<reference evidence="2" key="1">
    <citation type="journal article" date="2014" name="Front. Microbiol.">
        <title>High frequency of phylogenetically diverse reductive dehalogenase-homologous genes in deep subseafloor sedimentary metagenomes.</title>
        <authorList>
            <person name="Kawai M."/>
            <person name="Futagami T."/>
            <person name="Toyoda A."/>
            <person name="Takaki Y."/>
            <person name="Nishi S."/>
            <person name="Hori S."/>
            <person name="Arai W."/>
            <person name="Tsubouchi T."/>
            <person name="Morono Y."/>
            <person name="Uchiyama I."/>
            <person name="Ito T."/>
            <person name="Fujiyama A."/>
            <person name="Inagaki F."/>
            <person name="Takami H."/>
        </authorList>
    </citation>
    <scope>NUCLEOTIDE SEQUENCE</scope>
    <source>
        <strain evidence="2">Expedition CK06-06</strain>
    </source>
</reference>
<evidence type="ECO:0000313" key="2">
    <source>
        <dbReference type="EMBL" id="GAI13230.1"/>
    </source>
</evidence>
<comment type="caution">
    <text evidence="2">The sequence shown here is derived from an EMBL/GenBank/DDBJ whole genome shotgun (WGS) entry which is preliminary data.</text>
</comment>
<accession>X1MEW6</accession>
<dbReference type="InterPro" id="IPR013108">
    <property type="entry name" value="Amidohydro_3"/>
</dbReference>
<evidence type="ECO:0000259" key="1">
    <source>
        <dbReference type="Pfam" id="PF07969"/>
    </source>
</evidence>
<dbReference type="GO" id="GO:0016810">
    <property type="term" value="F:hydrolase activity, acting on carbon-nitrogen (but not peptide) bonds"/>
    <property type="evidence" value="ECO:0007669"/>
    <property type="project" value="InterPro"/>
</dbReference>
<dbReference type="SUPFAM" id="SSF51338">
    <property type="entry name" value="Composite domain of metallo-dependent hydrolases"/>
    <property type="match status" value="1"/>
</dbReference>
<proteinExistence type="predicted"/>